<keyword evidence="6" id="KW-1185">Reference proteome</keyword>
<reference evidence="5 6" key="1">
    <citation type="journal article" date="2024" name="J. Plant Pathol.">
        <title>Sequence and assembly of the genome of Seiridium unicorne, isolate CBS 538.82, causal agent of cypress canker disease.</title>
        <authorList>
            <person name="Scali E."/>
            <person name="Rocca G.D."/>
            <person name="Danti R."/>
            <person name="Garbelotto M."/>
            <person name="Barberini S."/>
            <person name="Baroncelli R."/>
            <person name="Emiliani G."/>
        </authorList>
    </citation>
    <scope>NUCLEOTIDE SEQUENCE [LARGE SCALE GENOMIC DNA]</scope>
    <source>
        <strain evidence="5 6">BM-138-508</strain>
    </source>
</reference>
<dbReference type="InterPro" id="IPR001466">
    <property type="entry name" value="Beta-lactam-related"/>
</dbReference>
<dbReference type="SUPFAM" id="SSF56601">
    <property type="entry name" value="beta-lactamase/transpeptidase-like"/>
    <property type="match status" value="1"/>
</dbReference>
<feature type="chain" id="PRO_5047443263" evidence="2">
    <location>
        <begin position="18"/>
        <end position="554"/>
    </location>
</feature>
<gene>
    <name evidence="5" type="ORF">SUNI508_06674</name>
</gene>
<name>A0ABR2V0W9_9PEZI</name>
<evidence type="ECO:0000256" key="1">
    <source>
        <dbReference type="ARBA" id="ARBA00038215"/>
    </source>
</evidence>
<evidence type="ECO:0000256" key="2">
    <source>
        <dbReference type="SAM" id="SignalP"/>
    </source>
</evidence>
<keyword evidence="2" id="KW-0732">Signal</keyword>
<dbReference type="PANTHER" id="PTHR46825">
    <property type="entry name" value="D-ALANYL-D-ALANINE-CARBOXYPEPTIDASE/ENDOPEPTIDASE AMPH"/>
    <property type="match status" value="1"/>
</dbReference>
<protein>
    <submittedName>
        <fullName evidence="5">Beta-lactamase-related domain-containing protein</fullName>
    </submittedName>
</protein>
<feature type="domain" description="Peptidase S12 Pab87-related C-terminal" evidence="4">
    <location>
        <begin position="446"/>
        <end position="538"/>
    </location>
</feature>
<proteinExistence type="inferred from homology"/>
<evidence type="ECO:0000259" key="4">
    <source>
        <dbReference type="Pfam" id="PF11954"/>
    </source>
</evidence>
<dbReference type="EMBL" id="JARVKF010000257">
    <property type="protein sequence ID" value="KAK9420146.1"/>
    <property type="molecule type" value="Genomic_DNA"/>
</dbReference>
<evidence type="ECO:0000259" key="3">
    <source>
        <dbReference type="Pfam" id="PF00144"/>
    </source>
</evidence>
<dbReference type="Pfam" id="PF00144">
    <property type="entry name" value="Beta-lactamase"/>
    <property type="match status" value="1"/>
</dbReference>
<dbReference type="InterPro" id="IPR050491">
    <property type="entry name" value="AmpC-like"/>
</dbReference>
<accession>A0ABR2V0W9</accession>
<organism evidence="5 6">
    <name type="scientific">Seiridium unicorne</name>
    <dbReference type="NCBI Taxonomy" id="138068"/>
    <lineage>
        <taxon>Eukaryota</taxon>
        <taxon>Fungi</taxon>
        <taxon>Dikarya</taxon>
        <taxon>Ascomycota</taxon>
        <taxon>Pezizomycotina</taxon>
        <taxon>Sordariomycetes</taxon>
        <taxon>Xylariomycetidae</taxon>
        <taxon>Amphisphaeriales</taxon>
        <taxon>Sporocadaceae</taxon>
        <taxon>Seiridium</taxon>
    </lineage>
</organism>
<comment type="similarity">
    <text evidence="1">Belongs to the peptidase S12 family.</text>
</comment>
<evidence type="ECO:0000313" key="6">
    <source>
        <dbReference type="Proteomes" id="UP001408356"/>
    </source>
</evidence>
<feature type="signal peptide" evidence="2">
    <location>
        <begin position="1"/>
        <end position="17"/>
    </location>
</feature>
<dbReference type="InterPro" id="IPR021860">
    <property type="entry name" value="Peptidase_S12_Pab87-rel_C"/>
</dbReference>
<dbReference type="Proteomes" id="UP001408356">
    <property type="component" value="Unassembled WGS sequence"/>
</dbReference>
<dbReference type="Gene3D" id="3.40.710.10">
    <property type="entry name" value="DD-peptidase/beta-lactamase superfamily"/>
    <property type="match status" value="1"/>
</dbReference>
<dbReference type="PANTHER" id="PTHR46825:SF14">
    <property type="entry name" value="BETA-LACTAMASE-RELATED DOMAIN-CONTAINING PROTEIN"/>
    <property type="match status" value="1"/>
</dbReference>
<dbReference type="InterPro" id="IPR012338">
    <property type="entry name" value="Beta-lactam/transpept-like"/>
</dbReference>
<dbReference type="Pfam" id="PF11954">
    <property type="entry name" value="DUF3471"/>
    <property type="match status" value="1"/>
</dbReference>
<sequence>MFLNVVIIISTFIVAAGQRNLNAQSLLSSDPIDVDSLTRKLHKFLPRIEAIRDIGGTAGMSIGVMYRGQKVLEHNFGNSDVEKREIPTSSTIYPLGSLTKAFVATTIAQLVHDGLLLWDEPVTSYIPELSFEADASLELTLIDLLSHQTGLARLDVLWLGAGGEVIIPKNFTVTMCNYLAPVYPLRSTWLYNNWMYALAGEVVERVTGSSLGDVLAKRVFAKLGLDQTTLLKSDIQADKVASPYLVLDNKTLVRSPDLGMTDGILMSSAGGIRSNVRDMLKWGHSILSPFREGTAALEQLDVVLSGHSFLNKTSGFDELYGLGFAKVTTPAQFGKMGFNPSFLDDGMPVIGANSRPRRVFYHNGAITGYNNCLMLVPELEAVIVVLTNSISQGDVADWASQAILQVVLELDSPIDLEPIAEKAAEKWKGTHGEIAKSLEKERIPNTREPSYHELVGRYWHTTRALAINVFEDNGDLKFNINGQKSQMHTLTHYSYDSFSLLPSADERVRRGLFHYETEAYLLHFQKDSTSQFDRLLWKIGGGSLGGEVFRKVVS</sequence>
<comment type="caution">
    <text evidence="5">The sequence shown here is derived from an EMBL/GenBank/DDBJ whole genome shotgun (WGS) entry which is preliminary data.</text>
</comment>
<evidence type="ECO:0000313" key="5">
    <source>
        <dbReference type="EMBL" id="KAK9420146.1"/>
    </source>
</evidence>
<feature type="domain" description="Beta-lactamase-related" evidence="3">
    <location>
        <begin position="49"/>
        <end position="394"/>
    </location>
</feature>